<name>A0A1G1XT73_9BACT</name>
<dbReference type="EMBL" id="MHIA01000006">
    <property type="protein sequence ID" value="OGY42810.1"/>
    <property type="molecule type" value="Genomic_DNA"/>
</dbReference>
<gene>
    <name evidence="1" type="ORF">A2Y67_03745</name>
</gene>
<dbReference type="Proteomes" id="UP000176260">
    <property type="component" value="Unassembled WGS sequence"/>
</dbReference>
<evidence type="ECO:0000313" key="1">
    <source>
        <dbReference type="EMBL" id="OGY42810.1"/>
    </source>
</evidence>
<sequence length="65" mass="7130">MTRQEQQQKNCQTVATIGDLVETLFQEVSVLPLTDRAQACMVTVIVGNMLTVKEGVVTCHLPAEI</sequence>
<organism evidence="1 2">
    <name type="scientific">Candidatus Buchananbacteria bacterium RBG_13_39_9</name>
    <dbReference type="NCBI Taxonomy" id="1797531"/>
    <lineage>
        <taxon>Bacteria</taxon>
        <taxon>Candidatus Buchananiibacteriota</taxon>
    </lineage>
</organism>
<evidence type="ECO:0000313" key="2">
    <source>
        <dbReference type="Proteomes" id="UP000176260"/>
    </source>
</evidence>
<protein>
    <submittedName>
        <fullName evidence="1">Uncharacterized protein</fullName>
    </submittedName>
</protein>
<accession>A0A1G1XT73</accession>
<dbReference type="AlphaFoldDB" id="A0A1G1XT73"/>
<comment type="caution">
    <text evidence="1">The sequence shown here is derived from an EMBL/GenBank/DDBJ whole genome shotgun (WGS) entry which is preliminary data.</text>
</comment>
<reference evidence="1 2" key="1">
    <citation type="journal article" date="2016" name="Nat. Commun.">
        <title>Thousands of microbial genomes shed light on interconnected biogeochemical processes in an aquifer system.</title>
        <authorList>
            <person name="Anantharaman K."/>
            <person name="Brown C.T."/>
            <person name="Hug L.A."/>
            <person name="Sharon I."/>
            <person name="Castelle C.J."/>
            <person name="Probst A.J."/>
            <person name="Thomas B.C."/>
            <person name="Singh A."/>
            <person name="Wilkins M.J."/>
            <person name="Karaoz U."/>
            <person name="Brodie E.L."/>
            <person name="Williams K.H."/>
            <person name="Hubbard S.S."/>
            <person name="Banfield J.F."/>
        </authorList>
    </citation>
    <scope>NUCLEOTIDE SEQUENCE [LARGE SCALE GENOMIC DNA]</scope>
</reference>
<proteinExistence type="predicted"/>